<dbReference type="RefSeq" id="WP_034805470.1">
    <property type="nucleotide sequence ID" value="NZ_AWSA01000020.1"/>
</dbReference>
<dbReference type="OrthoDB" id="4761251at2"/>
<organism evidence="1 2">
    <name type="scientific">Intrasporangium oryzae NRRL B-24470</name>
    <dbReference type="NCBI Taxonomy" id="1386089"/>
    <lineage>
        <taxon>Bacteria</taxon>
        <taxon>Bacillati</taxon>
        <taxon>Actinomycetota</taxon>
        <taxon>Actinomycetes</taxon>
        <taxon>Micrococcales</taxon>
        <taxon>Intrasporangiaceae</taxon>
        <taxon>Intrasporangium</taxon>
    </lineage>
</organism>
<gene>
    <name evidence="1" type="ORF">N865_09885</name>
</gene>
<name>W9G626_9MICO</name>
<proteinExistence type="predicted"/>
<protein>
    <submittedName>
        <fullName evidence="1">Uncharacterized protein</fullName>
    </submittedName>
</protein>
<keyword evidence="2" id="KW-1185">Reference proteome</keyword>
<accession>W9G626</accession>
<dbReference type="eggNOG" id="COG0739">
    <property type="taxonomic scope" value="Bacteria"/>
</dbReference>
<evidence type="ECO:0000313" key="1">
    <source>
        <dbReference type="EMBL" id="EWT01606.1"/>
    </source>
</evidence>
<dbReference type="AlphaFoldDB" id="W9G626"/>
<dbReference type="Proteomes" id="UP000019489">
    <property type="component" value="Unassembled WGS sequence"/>
</dbReference>
<evidence type="ECO:0000313" key="2">
    <source>
        <dbReference type="Proteomes" id="UP000019489"/>
    </source>
</evidence>
<reference evidence="1 2" key="1">
    <citation type="submission" date="2013-08" db="EMBL/GenBank/DDBJ databases">
        <title>Intrasporangium oryzae NRRL B-24470.</title>
        <authorList>
            <person name="Liu H."/>
            <person name="Wang G."/>
        </authorList>
    </citation>
    <scope>NUCLEOTIDE SEQUENCE [LARGE SCALE GENOMIC DNA]</scope>
    <source>
        <strain evidence="1 2">NRRL B-24470</strain>
    </source>
</reference>
<dbReference type="EMBL" id="AWSA01000020">
    <property type="protein sequence ID" value="EWT01606.1"/>
    <property type="molecule type" value="Genomic_DNA"/>
</dbReference>
<sequence length="175" mass="19130">MHVLSRYWGQNWLITPAALAVNEQPPDVYEQRWLLVLTGVVDASIQGNSPHQWLHDTVSFLPDTISPLNYAIDHYGIPRPATSGSLAFSVDQWAPFASLSSIFDAGPSDNAGFAVDVWRPTSFTEVGDAVTGQVVGNIFGGIDVDVAVRDSDAWIYRIGYSITLLGRIVFTPQIP</sequence>
<comment type="caution">
    <text evidence="1">The sequence shown here is derived from an EMBL/GenBank/DDBJ whole genome shotgun (WGS) entry which is preliminary data.</text>
</comment>